<dbReference type="PANTHER" id="PTHR46211">
    <property type="entry name" value="GLYCEROPHOSPHORYL DIESTER PHOSPHODIESTERASE"/>
    <property type="match status" value="1"/>
</dbReference>
<dbReference type="RefSeq" id="WP_274942800.1">
    <property type="nucleotide sequence ID" value="NZ_JANWOI010000001.1"/>
</dbReference>
<proteinExistence type="predicted"/>
<dbReference type="InterPro" id="IPR030395">
    <property type="entry name" value="GP_PDE_dom"/>
</dbReference>
<reference evidence="2" key="1">
    <citation type="submission" date="2022-08" db="EMBL/GenBank/DDBJ databases">
        <authorList>
            <person name="Vandamme P."/>
            <person name="Hettiarachchi A."/>
            <person name="Peeters C."/>
            <person name="Cnockaert M."/>
            <person name="Carlier A."/>
        </authorList>
    </citation>
    <scope>NUCLEOTIDE SEQUENCE</scope>
    <source>
        <strain evidence="2">LMG 31809</strain>
    </source>
</reference>
<dbReference type="AlphaFoldDB" id="A0A9X3TWM7"/>
<keyword evidence="3" id="KW-1185">Reference proteome</keyword>
<dbReference type="InterPro" id="IPR017946">
    <property type="entry name" value="PLC-like_Pdiesterase_TIM-brl"/>
</dbReference>
<dbReference type="PROSITE" id="PS51704">
    <property type="entry name" value="GP_PDE"/>
    <property type="match status" value="1"/>
</dbReference>
<dbReference type="EMBL" id="JANWOI010000001">
    <property type="protein sequence ID" value="MDA5193106.1"/>
    <property type="molecule type" value="Genomic_DNA"/>
</dbReference>
<dbReference type="Pfam" id="PF03009">
    <property type="entry name" value="GDPD"/>
    <property type="match status" value="1"/>
</dbReference>
<protein>
    <submittedName>
        <fullName evidence="2">Glycerophosphodiester phosphodiesterase</fullName>
    </submittedName>
</protein>
<evidence type="ECO:0000313" key="2">
    <source>
        <dbReference type="EMBL" id="MDA5193106.1"/>
    </source>
</evidence>
<reference evidence="2" key="2">
    <citation type="journal article" date="2023" name="Syst. Appl. Microbiol.">
        <title>Govania unica gen. nov., sp. nov., a rare biosphere bacterium that represents a novel family in the class Alphaproteobacteria.</title>
        <authorList>
            <person name="Vandamme P."/>
            <person name="Peeters C."/>
            <person name="Hettiarachchi A."/>
            <person name="Cnockaert M."/>
            <person name="Carlier A."/>
        </authorList>
    </citation>
    <scope>NUCLEOTIDE SEQUENCE</scope>
    <source>
        <strain evidence="2">LMG 31809</strain>
    </source>
</reference>
<gene>
    <name evidence="2" type="ORF">NYP16_03945</name>
</gene>
<accession>A0A9X3TWM7</accession>
<dbReference type="SUPFAM" id="SSF51695">
    <property type="entry name" value="PLC-like phosphodiesterases"/>
    <property type="match status" value="1"/>
</dbReference>
<name>A0A9X3TWM7_9PROT</name>
<evidence type="ECO:0000313" key="3">
    <source>
        <dbReference type="Proteomes" id="UP001141619"/>
    </source>
</evidence>
<dbReference type="PANTHER" id="PTHR46211:SF1">
    <property type="entry name" value="GLYCEROPHOSPHODIESTER PHOSPHODIESTERASE, CYTOPLASMIC"/>
    <property type="match status" value="1"/>
</dbReference>
<sequence>MRFLKSLNIAPPRHGAAPDWLTAQPFAHRGLHDSTKGIIENSPSAFAQAIKAGCGIELDVQLSADGQALVFHDDNLERLVGLSRPLSTVTADEAATLRFTGSEDTIPTLAKVLAMVDGRVPVLVEIKSAPRATGPLELAVAKLLDDYPGPVAIMSFNPDSVAWFADHRPQVTRGFIASPRYRHELGWRLSHVAGQAAAAARCHPDFVAYDIRSIPNRFTRGVRTAGLPLLTWTVRSESDHARAAAHTDNVIFEHP</sequence>
<evidence type="ECO:0000259" key="1">
    <source>
        <dbReference type="PROSITE" id="PS51704"/>
    </source>
</evidence>
<dbReference type="Proteomes" id="UP001141619">
    <property type="component" value="Unassembled WGS sequence"/>
</dbReference>
<dbReference type="GO" id="GO:0006629">
    <property type="term" value="P:lipid metabolic process"/>
    <property type="evidence" value="ECO:0007669"/>
    <property type="project" value="InterPro"/>
</dbReference>
<feature type="domain" description="GP-PDE" evidence="1">
    <location>
        <begin position="23"/>
        <end position="255"/>
    </location>
</feature>
<comment type="caution">
    <text evidence="2">The sequence shown here is derived from an EMBL/GenBank/DDBJ whole genome shotgun (WGS) entry which is preliminary data.</text>
</comment>
<organism evidence="2 3">
    <name type="scientific">Govanella unica</name>
    <dbReference type="NCBI Taxonomy" id="2975056"/>
    <lineage>
        <taxon>Bacteria</taxon>
        <taxon>Pseudomonadati</taxon>
        <taxon>Pseudomonadota</taxon>
        <taxon>Alphaproteobacteria</taxon>
        <taxon>Emcibacterales</taxon>
        <taxon>Govanellaceae</taxon>
        <taxon>Govanella</taxon>
    </lineage>
</organism>
<dbReference type="GO" id="GO:0008081">
    <property type="term" value="F:phosphoric diester hydrolase activity"/>
    <property type="evidence" value="ECO:0007669"/>
    <property type="project" value="InterPro"/>
</dbReference>
<dbReference type="Gene3D" id="3.20.20.190">
    <property type="entry name" value="Phosphatidylinositol (PI) phosphodiesterase"/>
    <property type="match status" value="1"/>
</dbReference>